<evidence type="ECO:0000256" key="4">
    <source>
        <dbReference type="ARBA" id="ARBA00022933"/>
    </source>
</evidence>
<evidence type="ECO:0000256" key="6">
    <source>
        <dbReference type="SAM" id="SignalP"/>
    </source>
</evidence>
<dbReference type="PANTHER" id="PTHR10105:SF3">
    <property type="entry name" value="SELENOPROTEIN P"/>
    <property type="match status" value="1"/>
</dbReference>
<dbReference type="Ensembl" id="ENSCCRT00000125627.1">
    <property type="protein sequence ID" value="ENSCCRP00000106598.1"/>
    <property type="gene ID" value="ENSCCRG00000057321.1"/>
</dbReference>
<dbReference type="Proteomes" id="UP001108240">
    <property type="component" value="Unplaced"/>
</dbReference>
<feature type="chain" id="PRO_5039955538" description="Selenoprotein P N-terminal domain-containing protein" evidence="6">
    <location>
        <begin position="20"/>
        <end position="185"/>
    </location>
</feature>
<dbReference type="InterPro" id="IPR037941">
    <property type="entry name" value="SeP"/>
</dbReference>
<dbReference type="AlphaFoldDB" id="A0A9J7XIB9"/>
<evidence type="ECO:0000259" key="7">
    <source>
        <dbReference type="Pfam" id="PF04592"/>
    </source>
</evidence>
<dbReference type="GeneTree" id="ENSGT00510000049326"/>
<sequence length="185" mass="21205">MWKALSLTLALCLLVGCSAESETDGARCKLPPVWKIGEEEPMKNALGHVTVVAYLQKNSKTLMRPCFSNPYLVTFLTFENQGYVNINYMVVNNRDERSQQLHHLLKERLMNITLYAQDLSQPDVWQAVNVEKDDILVYDRCGRLTYHLSLPYTILSHPHVEEAIRRTYCDGVCGECSIEVKQQLL</sequence>
<dbReference type="InterPro" id="IPR007671">
    <property type="entry name" value="Selenoprotein-P_N"/>
</dbReference>
<name>A0A9J7XIB9_CYPCA</name>
<organism evidence="8 9">
    <name type="scientific">Cyprinus carpio carpio</name>
    <dbReference type="NCBI Taxonomy" id="630221"/>
    <lineage>
        <taxon>Eukaryota</taxon>
        <taxon>Metazoa</taxon>
        <taxon>Chordata</taxon>
        <taxon>Craniata</taxon>
        <taxon>Vertebrata</taxon>
        <taxon>Euteleostomi</taxon>
        <taxon>Actinopterygii</taxon>
        <taxon>Neopterygii</taxon>
        <taxon>Teleostei</taxon>
        <taxon>Ostariophysi</taxon>
        <taxon>Cypriniformes</taxon>
        <taxon>Cyprinidae</taxon>
        <taxon>Cyprininae</taxon>
        <taxon>Cyprinus</taxon>
    </lineage>
</organism>
<dbReference type="GO" id="GO:0008430">
    <property type="term" value="F:selenium binding"/>
    <property type="evidence" value="ECO:0007669"/>
    <property type="project" value="InterPro"/>
</dbReference>
<dbReference type="GO" id="GO:0001887">
    <property type="term" value="P:selenium compound metabolic process"/>
    <property type="evidence" value="ECO:0007669"/>
    <property type="project" value="TreeGrafter"/>
</dbReference>
<evidence type="ECO:0000256" key="2">
    <source>
        <dbReference type="ARBA" id="ARBA00022525"/>
    </source>
</evidence>
<reference evidence="8" key="2">
    <citation type="submission" date="2025-09" db="UniProtKB">
        <authorList>
            <consortium name="Ensembl"/>
        </authorList>
    </citation>
    <scope>IDENTIFICATION</scope>
</reference>
<dbReference type="OMA" id="WRIGEED"/>
<dbReference type="PROSITE" id="PS51257">
    <property type="entry name" value="PROKAR_LIPOPROTEIN"/>
    <property type="match status" value="1"/>
</dbReference>
<proteinExistence type="predicted"/>
<dbReference type="PANTHER" id="PTHR10105">
    <property type="entry name" value="SELENOPROTEIN P"/>
    <property type="match status" value="1"/>
</dbReference>
<comment type="subcellular location">
    <subcellularLocation>
        <location evidence="1">Secreted</location>
    </subcellularLocation>
</comment>
<keyword evidence="2" id="KW-0964">Secreted</keyword>
<keyword evidence="9" id="KW-1185">Reference proteome</keyword>
<keyword evidence="5" id="KW-0325">Glycoprotein</keyword>
<dbReference type="Pfam" id="PF04592">
    <property type="entry name" value="SelP_N"/>
    <property type="match status" value="1"/>
</dbReference>
<evidence type="ECO:0000313" key="9">
    <source>
        <dbReference type="Proteomes" id="UP001108240"/>
    </source>
</evidence>
<keyword evidence="3 6" id="KW-0732">Signal</keyword>
<evidence type="ECO:0000256" key="1">
    <source>
        <dbReference type="ARBA" id="ARBA00004613"/>
    </source>
</evidence>
<evidence type="ECO:0000313" key="8">
    <source>
        <dbReference type="Ensembl" id="ENSCCRP00000106598.1"/>
    </source>
</evidence>
<evidence type="ECO:0000256" key="5">
    <source>
        <dbReference type="ARBA" id="ARBA00023180"/>
    </source>
</evidence>
<dbReference type="GO" id="GO:0005576">
    <property type="term" value="C:extracellular region"/>
    <property type="evidence" value="ECO:0007669"/>
    <property type="project" value="UniProtKB-SubCell"/>
</dbReference>
<feature type="domain" description="Selenoprotein P N-terminal" evidence="7">
    <location>
        <begin position="24"/>
        <end position="181"/>
    </location>
</feature>
<keyword evidence="4" id="KW-0712">Selenocysteine</keyword>
<feature type="signal peptide" evidence="6">
    <location>
        <begin position="1"/>
        <end position="19"/>
    </location>
</feature>
<evidence type="ECO:0000256" key="3">
    <source>
        <dbReference type="ARBA" id="ARBA00022729"/>
    </source>
</evidence>
<protein>
    <recommendedName>
        <fullName evidence="7">Selenoprotein P N-terminal domain-containing protein</fullName>
    </recommendedName>
</protein>
<accession>A0A9J7XIB9</accession>
<reference evidence="8" key="1">
    <citation type="submission" date="2025-08" db="UniProtKB">
        <authorList>
            <consortium name="Ensembl"/>
        </authorList>
    </citation>
    <scope>IDENTIFICATION</scope>
</reference>